<feature type="region of interest" description="Disordered" evidence="1">
    <location>
        <begin position="9"/>
        <end position="38"/>
    </location>
</feature>
<feature type="compositionally biased region" description="Low complexity" evidence="1">
    <location>
        <begin position="19"/>
        <end position="38"/>
    </location>
</feature>
<evidence type="ECO:0000256" key="1">
    <source>
        <dbReference type="SAM" id="MobiDB-lite"/>
    </source>
</evidence>
<protein>
    <submittedName>
        <fullName evidence="3">Uncharacterized protein</fullName>
    </submittedName>
</protein>
<keyword evidence="2" id="KW-1133">Transmembrane helix</keyword>
<feature type="compositionally biased region" description="Low complexity" evidence="1">
    <location>
        <begin position="120"/>
        <end position="143"/>
    </location>
</feature>
<dbReference type="EMBL" id="KN846959">
    <property type="protein sequence ID" value="KIW66689.1"/>
    <property type="molecule type" value="Genomic_DNA"/>
</dbReference>
<feature type="region of interest" description="Disordered" evidence="1">
    <location>
        <begin position="202"/>
        <end position="241"/>
    </location>
</feature>
<keyword evidence="2" id="KW-0812">Transmembrane</keyword>
<gene>
    <name evidence="3" type="ORF">PV04_05997</name>
</gene>
<accession>A0A0D2G3P8</accession>
<evidence type="ECO:0000256" key="2">
    <source>
        <dbReference type="SAM" id="Phobius"/>
    </source>
</evidence>
<dbReference type="HOGENOM" id="CLU_041561_0_0_1"/>
<feature type="region of interest" description="Disordered" evidence="1">
    <location>
        <begin position="120"/>
        <end position="162"/>
    </location>
</feature>
<organism evidence="3 4">
    <name type="scientific">Phialophora macrospora</name>
    <dbReference type="NCBI Taxonomy" id="1851006"/>
    <lineage>
        <taxon>Eukaryota</taxon>
        <taxon>Fungi</taxon>
        <taxon>Dikarya</taxon>
        <taxon>Ascomycota</taxon>
        <taxon>Pezizomycotina</taxon>
        <taxon>Eurotiomycetes</taxon>
        <taxon>Chaetothyriomycetidae</taxon>
        <taxon>Chaetothyriales</taxon>
        <taxon>Herpotrichiellaceae</taxon>
        <taxon>Phialophora</taxon>
    </lineage>
</organism>
<sequence>MRNAIAAVLSARSALPQDTTTSSGPAPSPPTESTTPSLPAATTLINVAISTTTGPGGSPITISAPTPVTYTPIVVVLTEPEPSHVTTSVNVTVAGTNPSAASTTVVEFTYIPSYSVEVTTGSGQTSLTSTSSTVSPESSSIATTGSPPTPDPNSQANHQSDGDLSGGAVAGVAIGCAIAGALIAFGLLFFLMGDRLKKRPYSGGAPSHGNSRHSSSRKPGYLNSTLRQSGDRAKGGAVERSVEEVTAENVLEQPKDDPTIKQSVASLFKAIEDHADNYYLDTPATSEQTKEPAGQSSHLPSGITAQNDVDFGALLADRHSRSSAITALITAQILDAIDFFGMTEKSLLPEMVTTFLRSSAGQLKDDQRSRLSLSRWRTSTAALLGPADSPERRAHSQMVIDGLIADADSIVGTYLRPETNNERHQHLVKLCRRGQELGLLLLSQPTEWNFHWTDAANARRSAFQAQRGGKGKKAVFVVQPQLRRVTDNVGRKLDRPLIVLDWQLLQ</sequence>
<keyword evidence="4" id="KW-1185">Reference proteome</keyword>
<proteinExistence type="predicted"/>
<name>A0A0D2G3P8_9EURO</name>
<feature type="transmembrane region" description="Helical" evidence="2">
    <location>
        <begin position="168"/>
        <end position="191"/>
    </location>
</feature>
<reference evidence="3 4" key="1">
    <citation type="submission" date="2015-01" db="EMBL/GenBank/DDBJ databases">
        <title>The Genome Sequence of Capronia semiimmersa CBS27337.</title>
        <authorList>
            <consortium name="The Broad Institute Genomics Platform"/>
            <person name="Cuomo C."/>
            <person name="de Hoog S."/>
            <person name="Gorbushina A."/>
            <person name="Stielow B."/>
            <person name="Teixiera M."/>
            <person name="Abouelleil A."/>
            <person name="Chapman S.B."/>
            <person name="Priest M."/>
            <person name="Young S.K."/>
            <person name="Wortman J."/>
            <person name="Nusbaum C."/>
            <person name="Birren B."/>
        </authorList>
    </citation>
    <scope>NUCLEOTIDE SEQUENCE [LARGE SCALE GENOMIC DNA]</scope>
    <source>
        <strain evidence="3 4">CBS 27337</strain>
    </source>
</reference>
<dbReference type="Proteomes" id="UP000054266">
    <property type="component" value="Unassembled WGS sequence"/>
</dbReference>
<keyword evidence="2" id="KW-0472">Membrane</keyword>
<dbReference type="AlphaFoldDB" id="A0A0D2G3P8"/>
<evidence type="ECO:0000313" key="4">
    <source>
        <dbReference type="Proteomes" id="UP000054266"/>
    </source>
</evidence>
<evidence type="ECO:0000313" key="3">
    <source>
        <dbReference type="EMBL" id="KIW66689.1"/>
    </source>
</evidence>
<dbReference type="STRING" id="5601.A0A0D2G3P8"/>